<dbReference type="PANTHER" id="PTHR30204">
    <property type="entry name" value="REDOX-CYCLING DRUG-SENSING TRANSCRIPTIONAL ACTIVATOR SOXR"/>
    <property type="match status" value="1"/>
</dbReference>
<dbReference type="InterPro" id="IPR000551">
    <property type="entry name" value="MerR-type_HTH_dom"/>
</dbReference>
<dbReference type="CDD" id="cd00592">
    <property type="entry name" value="HTH_MerR-like"/>
    <property type="match status" value="1"/>
</dbReference>
<dbReference type="PROSITE" id="PS50937">
    <property type="entry name" value="HTH_MERR_2"/>
    <property type="match status" value="1"/>
</dbReference>
<dbReference type="Proteomes" id="UP001589894">
    <property type="component" value="Unassembled WGS sequence"/>
</dbReference>
<evidence type="ECO:0000313" key="3">
    <source>
        <dbReference type="EMBL" id="MFC0567377.1"/>
    </source>
</evidence>
<protein>
    <submittedName>
        <fullName evidence="3">MerR family transcriptional regulator</fullName>
    </submittedName>
</protein>
<dbReference type="Gene3D" id="1.10.1660.10">
    <property type="match status" value="1"/>
</dbReference>
<feature type="domain" description="HTH merR-type" evidence="2">
    <location>
        <begin position="6"/>
        <end position="75"/>
    </location>
</feature>
<dbReference type="Pfam" id="PF13411">
    <property type="entry name" value="MerR_1"/>
    <property type="match status" value="1"/>
</dbReference>
<dbReference type="InterPro" id="IPR047057">
    <property type="entry name" value="MerR_fam"/>
</dbReference>
<sequence length="311" mass="34152">MDHEPWYSIGELARRTGLTVKAIRFYADRGIVPPTGRDRNGHRRYDGAAAARLDLVRTLRELGLDLAGVRAVVDREAPLAEVAATHADALAAQIRVLRVRHAALTVLANRRATTEELELMRDLAGFAAEERRRLVDGFLDAVFDGLTPAAEFAGIRQSMTPYLPAEPTAEQLEAWAELIALAQDPEFRAGLRRLARLHAADRAGTDGVVRRDAVATARDQVAPALASGVEPTSPAAERVVTAVLARYGHDLGRPVDPALRRRLRDRLESVADPRRERYLRLLCVVNGWPVGDDVTPAVRWLRRALGARTAA</sequence>
<reference evidence="3 4" key="1">
    <citation type="submission" date="2024-09" db="EMBL/GenBank/DDBJ databases">
        <authorList>
            <person name="Sun Q."/>
            <person name="Mori K."/>
        </authorList>
    </citation>
    <scope>NUCLEOTIDE SEQUENCE [LARGE SCALE GENOMIC DNA]</scope>
    <source>
        <strain evidence="3 4">TBRC 2205</strain>
    </source>
</reference>
<dbReference type="RefSeq" id="WP_377342674.1">
    <property type="nucleotide sequence ID" value="NZ_JBHLUE010000021.1"/>
</dbReference>
<comment type="caution">
    <text evidence="3">The sequence shown here is derived from an EMBL/GenBank/DDBJ whole genome shotgun (WGS) entry which is preliminary data.</text>
</comment>
<evidence type="ECO:0000256" key="1">
    <source>
        <dbReference type="ARBA" id="ARBA00023125"/>
    </source>
</evidence>
<dbReference type="SUPFAM" id="SSF46955">
    <property type="entry name" value="Putative DNA-binding domain"/>
    <property type="match status" value="1"/>
</dbReference>
<proteinExistence type="predicted"/>
<accession>A0ABV6P2W5</accession>
<keyword evidence="1" id="KW-0238">DNA-binding</keyword>
<name>A0ABV6P2W5_9ACTN</name>
<dbReference type="EMBL" id="JBHLUE010000021">
    <property type="protein sequence ID" value="MFC0567377.1"/>
    <property type="molecule type" value="Genomic_DNA"/>
</dbReference>
<keyword evidence="4" id="KW-1185">Reference proteome</keyword>
<evidence type="ECO:0000313" key="4">
    <source>
        <dbReference type="Proteomes" id="UP001589894"/>
    </source>
</evidence>
<gene>
    <name evidence="3" type="ORF">ACFFHU_24970</name>
</gene>
<dbReference type="InterPro" id="IPR009061">
    <property type="entry name" value="DNA-bd_dom_put_sf"/>
</dbReference>
<dbReference type="PRINTS" id="PR00040">
    <property type="entry name" value="HTHMERR"/>
</dbReference>
<evidence type="ECO:0000259" key="2">
    <source>
        <dbReference type="PROSITE" id="PS50937"/>
    </source>
</evidence>
<organism evidence="3 4">
    <name type="scientific">Plantactinospora siamensis</name>
    <dbReference type="NCBI Taxonomy" id="555372"/>
    <lineage>
        <taxon>Bacteria</taxon>
        <taxon>Bacillati</taxon>
        <taxon>Actinomycetota</taxon>
        <taxon>Actinomycetes</taxon>
        <taxon>Micromonosporales</taxon>
        <taxon>Micromonosporaceae</taxon>
        <taxon>Plantactinospora</taxon>
    </lineage>
</organism>
<dbReference type="SMART" id="SM00422">
    <property type="entry name" value="HTH_MERR"/>
    <property type="match status" value="1"/>
</dbReference>
<dbReference type="PANTHER" id="PTHR30204:SF93">
    <property type="entry name" value="HTH MERR-TYPE DOMAIN-CONTAINING PROTEIN"/>
    <property type="match status" value="1"/>
</dbReference>